<dbReference type="EMBL" id="HAEE01006235">
    <property type="protein sequence ID" value="SBR26255.1"/>
    <property type="molecule type" value="Transcribed_RNA"/>
</dbReference>
<feature type="non-terminal residue" evidence="2">
    <location>
        <position position="52"/>
    </location>
</feature>
<gene>
    <name evidence="2" type="primary">NCBP1</name>
</gene>
<sequence length="52" mass="5499">VCVFTYVSVCTYMCVCACVCAPADESCEGVFVVSLFLNSGNGRERGYAGNGF</sequence>
<evidence type="ECO:0000313" key="2">
    <source>
        <dbReference type="EMBL" id="SBR26255.1"/>
    </source>
</evidence>
<organism evidence="2">
    <name type="scientific">Nothobranchius kuhntae</name>
    <name type="common">Beira killifish</name>
    <dbReference type="NCBI Taxonomy" id="321403"/>
    <lineage>
        <taxon>Eukaryota</taxon>
        <taxon>Metazoa</taxon>
        <taxon>Chordata</taxon>
        <taxon>Craniata</taxon>
        <taxon>Vertebrata</taxon>
        <taxon>Euteleostomi</taxon>
        <taxon>Actinopterygii</taxon>
        <taxon>Neopterygii</taxon>
        <taxon>Teleostei</taxon>
        <taxon>Neoteleostei</taxon>
        <taxon>Acanthomorphata</taxon>
        <taxon>Ovalentaria</taxon>
        <taxon>Atherinomorphae</taxon>
        <taxon>Cyprinodontiformes</taxon>
        <taxon>Nothobranchiidae</taxon>
        <taxon>Nothobranchius</taxon>
    </lineage>
</organism>
<feature type="non-terminal residue" evidence="2">
    <location>
        <position position="1"/>
    </location>
</feature>
<dbReference type="AlphaFoldDB" id="A0A1A8K1I8"/>
<feature type="chain" id="PRO_5008373273" evidence="1">
    <location>
        <begin position="18"/>
        <end position="52"/>
    </location>
</feature>
<protein>
    <submittedName>
        <fullName evidence="2">Nuclear cap binding protein subunit 1, 80kDa</fullName>
    </submittedName>
</protein>
<reference evidence="2" key="2">
    <citation type="submission" date="2016-06" db="EMBL/GenBank/DDBJ databases">
        <title>The genome of a short-lived fish provides insights into sex chromosome evolution and the genetic control of aging.</title>
        <authorList>
            <person name="Reichwald K."/>
            <person name="Felder M."/>
            <person name="Petzold A."/>
            <person name="Koch P."/>
            <person name="Groth M."/>
            <person name="Platzer M."/>
        </authorList>
    </citation>
    <scope>NUCLEOTIDE SEQUENCE</scope>
    <source>
        <tissue evidence="2">Brain</tissue>
    </source>
</reference>
<reference evidence="2" key="1">
    <citation type="submission" date="2016-05" db="EMBL/GenBank/DDBJ databases">
        <authorList>
            <person name="Lavstsen T."/>
            <person name="Jespersen J.S."/>
        </authorList>
    </citation>
    <scope>NUCLEOTIDE SEQUENCE</scope>
    <source>
        <tissue evidence="2">Brain</tissue>
    </source>
</reference>
<keyword evidence="1" id="KW-0732">Signal</keyword>
<proteinExistence type="predicted"/>
<evidence type="ECO:0000256" key="1">
    <source>
        <dbReference type="SAM" id="SignalP"/>
    </source>
</evidence>
<feature type="signal peptide" evidence="1">
    <location>
        <begin position="1"/>
        <end position="17"/>
    </location>
</feature>
<accession>A0A1A8K1I8</accession>
<name>A0A1A8K1I8_NOTKU</name>